<keyword evidence="2" id="KW-1133">Transmembrane helix</keyword>
<reference evidence="3 4" key="1">
    <citation type="submission" date="2022-11" db="EMBL/GenBank/DDBJ databases">
        <title>Minimal conservation of predation-associated metabolite biosynthetic gene clusters underscores biosynthetic potential of Myxococcota including descriptions for ten novel species: Archangium lansinium sp. nov., Myxococcus landrumus sp. nov., Nannocystis bai.</title>
        <authorList>
            <person name="Ahearne A."/>
            <person name="Stevens C."/>
            <person name="Dowd S."/>
        </authorList>
    </citation>
    <scope>NUCLEOTIDE SEQUENCE [LARGE SCALE GENOMIC DNA]</scope>
    <source>
        <strain evidence="3 4">NCELM</strain>
    </source>
</reference>
<evidence type="ECO:0000313" key="4">
    <source>
        <dbReference type="Proteomes" id="UP001217838"/>
    </source>
</evidence>
<name>A0ABT5BAK4_9BACT</name>
<keyword evidence="2" id="KW-0812">Transmembrane</keyword>
<feature type="region of interest" description="Disordered" evidence="1">
    <location>
        <begin position="28"/>
        <end position="107"/>
    </location>
</feature>
<feature type="transmembrane region" description="Helical" evidence="2">
    <location>
        <begin position="180"/>
        <end position="201"/>
    </location>
</feature>
<evidence type="ECO:0000256" key="2">
    <source>
        <dbReference type="SAM" id="Phobius"/>
    </source>
</evidence>
<evidence type="ECO:0000313" key="3">
    <source>
        <dbReference type="EMBL" id="MDC0671160.1"/>
    </source>
</evidence>
<proteinExistence type="predicted"/>
<keyword evidence="4" id="KW-1185">Reference proteome</keyword>
<dbReference type="Proteomes" id="UP001217838">
    <property type="component" value="Unassembled WGS sequence"/>
</dbReference>
<accession>A0ABT5BAK4</accession>
<gene>
    <name evidence="3" type="ORF">POL58_25615</name>
</gene>
<dbReference type="RefSeq" id="WP_272001241.1">
    <property type="nucleotide sequence ID" value="NZ_JAQNDN010000014.1"/>
</dbReference>
<organism evidence="3 4">
    <name type="scientific">Nannocystis radixulma</name>
    <dbReference type="NCBI Taxonomy" id="2995305"/>
    <lineage>
        <taxon>Bacteria</taxon>
        <taxon>Pseudomonadati</taxon>
        <taxon>Myxococcota</taxon>
        <taxon>Polyangia</taxon>
        <taxon>Nannocystales</taxon>
        <taxon>Nannocystaceae</taxon>
        <taxon>Nannocystis</taxon>
    </lineage>
</organism>
<feature type="compositionally biased region" description="Pro residues" evidence="1">
    <location>
        <begin position="44"/>
        <end position="60"/>
    </location>
</feature>
<feature type="transmembrane region" description="Helical" evidence="2">
    <location>
        <begin position="131"/>
        <end position="150"/>
    </location>
</feature>
<dbReference type="EMBL" id="JAQNDN010000014">
    <property type="protein sequence ID" value="MDC0671160.1"/>
    <property type="molecule type" value="Genomic_DNA"/>
</dbReference>
<protein>
    <submittedName>
        <fullName evidence="3">Uncharacterized protein</fullName>
    </submittedName>
</protein>
<feature type="compositionally biased region" description="Low complexity" evidence="1">
    <location>
        <begin position="61"/>
        <end position="99"/>
    </location>
</feature>
<sequence>MLRAALHVLVSGSMIAGPPTAREYSGDDAVIVAPGPGGSSAPTIPEPPAETPPLPEPPAEAPTESGAETLSGTPTTQPATATPEPAQQESAPAPTQPEGPVEEDEAEEVAYDPLIDSPEAQRARSWVRSGAVFLGIGGALTIGAIAMSQAKVNTLEDQDACDPRKDLAGNGCLEGARNRAVAALAVPGALLLIGGIAMLTAGKVQQKRLRANLRASRREVLIGLQWTF</sequence>
<evidence type="ECO:0000256" key="1">
    <source>
        <dbReference type="SAM" id="MobiDB-lite"/>
    </source>
</evidence>
<comment type="caution">
    <text evidence="3">The sequence shown here is derived from an EMBL/GenBank/DDBJ whole genome shotgun (WGS) entry which is preliminary data.</text>
</comment>
<keyword evidence="2" id="KW-0472">Membrane</keyword>